<dbReference type="InterPro" id="IPR006279">
    <property type="entry name" value="SoxD"/>
</dbReference>
<dbReference type="RefSeq" id="WP_185059827.1">
    <property type="nucleotide sequence ID" value="NZ_BAABJP010000037.1"/>
</dbReference>
<evidence type="ECO:0000313" key="2">
    <source>
        <dbReference type="Proteomes" id="UP001428817"/>
    </source>
</evidence>
<sequence length="80" mass="9549">MVLLPCPWCGPRNVSEFRHVGEVVARPDPETVTPEAWREYLYLRRNTSGWTEETWYHGSGCRRYFRLNRHTVTNETRPAR</sequence>
<dbReference type="Proteomes" id="UP001428817">
    <property type="component" value="Unassembled WGS sequence"/>
</dbReference>
<dbReference type="Pfam" id="PF04267">
    <property type="entry name" value="SoxD"/>
    <property type="match status" value="1"/>
</dbReference>
<name>A0ABP9QTX3_9PSEU</name>
<gene>
    <name evidence="1" type="ORF">GCM10023321_59650</name>
</gene>
<accession>A0ABP9QTX3</accession>
<evidence type="ECO:0000313" key="1">
    <source>
        <dbReference type="EMBL" id="GAA5167231.1"/>
    </source>
</evidence>
<dbReference type="EMBL" id="BAABJP010000037">
    <property type="protein sequence ID" value="GAA5167231.1"/>
    <property type="molecule type" value="Genomic_DNA"/>
</dbReference>
<keyword evidence="2" id="KW-1185">Reference proteome</keyword>
<protein>
    <submittedName>
        <fullName evidence="1">Sarcosine oxidase subunit delta</fullName>
    </submittedName>
</protein>
<organism evidence="1 2">
    <name type="scientific">Pseudonocardia eucalypti</name>
    <dbReference type="NCBI Taxonomy" id="648755"/>
    <lineage>
        <taxon>Bacteria</taxon>
        <taxon>Bacillati</taxon>
        <taxon>Actinomycetota</taxon>
        <taxon>Actinomycetes</taxon>
        <taxon>Pseudonocardiales</taxon>
        <taxon>Pseudonocardiaceae</taxon>
        <taxon>Pseudonocardia</taxon>
    </lineage>
</organism>
<proteinExistence type="predicted"/>
<comment type="caution">
    <text evidence="1">The sequence shown here is derived from an EMBL/GenBank/DDBJ whole genome shotgun (WGS) entry which is preliminary data.</text>
</comment>
<dbReference type="InterPro" id="IPR038561">
    <property type="entry name" value="SoxD_sf"/>
</dbReference>
<dbReference type="Gene3D" id="3.30.2270.10">
    <property type="entry name" value="Folate-binding superfamily"/>
    <property type="match status" value="1"/>
</dbReference>
<reference evidence="2" key="1">
    <citation type="journal article" date="2019" name="Int. J. Syst. Evol. Microbiol.">
        <title>The Global Catalogue of Microorganisms (GCM) 10K type strain sequencing project: providing services to taxonomists for standard genome sequencing and annotation.</title>
        <authorList>
            <consortium name="The Broad Institute Genomics Platform"/>
            <consortium name="The Broad Institute Genome Sequencing Center for Infectious Disease"/>
            <person name="Wu L."/>
            <person name="Ma J."/>
        </authorList>
    </citation>
    <scope>NUCLEOTIDE SEQUENCE [LARGE SCALE GENOMIC DNA]</scope>
    <source>
        <strain evidence="2">JCM 18303</strain>
    </source>
</reference>